<dbReference type="Gene3D" id="3.40.50.1820">
    <property type="entry name" value="alpha/beta hydrolase"/>
    <property type="match status" value="1"/>
</dbReference>
<dbReference type="InterPro" id="IPR004142">
    <property type="entry name" value="NDRG"/>
</dbReference>
<dbReference type="OMA" id="TTHKSMN"/>
<dbReference type="CTD" id="20210644"/>
<reference evidence="4" key="3">
    <citation type="submission" date="2015-06" db="UniProtKB">
        <authorList>
            <consortium name="EnsemblMetazoa"/>
        </authorList>
    </citation>
    <scope>IDENTIFICATION</scope>
</reference>
<dbReference type="GeneID" id="20210644"/>
<dbReference type="AlphaFoldDB" id="T1FP97"/>
<evidence type="ECO:0000256" key="2">
    <source>
        <dbReference type="SAM" id="MobiDB-lite"/>
    </source>
</evidence>
<gene>
    <name evidence="4" type="primary">20210644</name>
    <name evidence="3" type="ORF">HELRODRAFT_187411</name>
</gene>
<accession>T1FP97</accession>
<dbReference type="eggNOG" id="KOG2931">
    <property type="taxonomic scope" value="Eukaryota"/>
</dbReference>
<evidence type="ECO:0000313" key="5">
    <source>
        <dbReference type="Proteomes" id="UP000015101"/>
    </source>
</evidence>
<dbReference type="PANTHER" id="PTHR11034">
    <property type="entry name" value="N-MYC DOWNSTREAM REGULATED"/>
    <property type="match status" value="1"/>
</dbReference>
<evidence type="ECO:0008006" key="6">
    <source>
        <dbReference type="Google" id="ProtNLM"/>
    </source>
</evidence>
<dbReference type="RefSeq" id="XP_009026687.1">
    <property type="nucleotide sequence ID" value="XM_009028439.1"/>
</dbReference>
<dbReference type="InParanoid" id="T1FP97"/>
<dbReference type="Pfam" id="PF03096">
    <property type="entry name" value="Ndr"/>
    <property type="match status" value="1"/>
</dbReference>
<dbReference type="EnsemblMetazoa" id="HelroT187411">
    <property type="protein sequence ID" value="HelroP187411"/>
    <property type="gene ID" value="HelroG187411"/>
</dbReference>
<reference evidence="3 5" key="2">
    <citation type="journal article" date="2013" name="Nature">
        <title>Insights into bilaterian evolution from three spiralian genomes.</title>
        <authorList>
            <person name="Simakov O."/>
            <person name="Marletaz F."/>
            <person name="Cho S.J."/>
            <person name="Edsinger-Gonzales E."/>
            <person name="Havlak P."/>
            <person name="Hellsten U."/>
            <person name="Kuo D.H."/>
            <person name="Larsson T."/>
            <person name="Lv J."/>
            <person name="Arendt D."/>
            <person name="Savage R."/>
            <person name="Osoegawa K."/>
            <person name="de Jong P."/>
            <person name="Grimwood J."/>
            <person name="Chapman J.A."/>
            <person name="Shapiro H."/>
            <person name="Aerts A."/>
            <person name="Otillar R.P."/>
            <person name="Terry A.Y."/>
            <person name="Boore J.L."/>
            <person name="Grigoriev I.V."/>
            <person name="Lindberg D.R."/>
            <person name="Seaver E.C."/>
            <person name="Weisblat D.A."/>
            <person name="Putnam N.H."/>
            <person name="Rokhsar D.S."/>
        </authorList>
    </citation>
    <scope>NUCLEOTIDE SEQUENCE</scope>
</reference>
<keyword evidence="5" id="KW-1185">Reference proteome</keyword>
<evidence type="ECO:0000256" key="1">
    <source>
        <dbReference type="ARBA" id="ARBA00005598"/>
    </source>
</evidence>
<evidence type="ECO:0000313" key="3">
    <source>
        <dbReference type="EMBL" id="ESN95288.1"/>
    </source>
</evidence>
<dbReference type="GO" id="GO:0007165">
    <property type="term" value="P:signal transduction"/>
    <property type="evidence" value="ECO:0000318"/>
    <property type="project" value="GO_Central"/>
</dbReference>
<dbReference type="SUPFAM" id="SSF53474">
    <property type="entry name" value="alpha/beta-Hydrolases"/>
    <property type="match status" value="1"/>
</dbReference>
<feature type="compositionally biased region" description="Polar residues" evidence="2">
    <location>
        <begin position="348"/>
        <end position="359"/>
    </location>
</feature>
<protein>
    <recommendedName>
        <fullName evidence="6">AB hydrolase-1 domain-containing protein</fullName>
    </recommendedName>
</protein>
<proteinExistence type="inferred from homology"/>
<feature type="compositionally biased region" description="Basic and acidic residues" evidence="2">
    <location>
        <begin position="338"/>
        <end position="347"/>
    </location>
</feature>
<dbReference type="HOGENOM" id="CLU_035361_5_0_1"/>
<dbReference type="Proteomes" id="UP000015101">
    <property type="component" value="Unassembled WGS sequence"/>
</dbReference>
<organism evidence="4 5">
    <name type="scientific">Helobdella robusta</name>
    <name type="common">Californian leech</name>
    <dbReference type="NCBI Taxonomy" id="6412"/>
    <lineage>
        <taxon>Eukaryota</taxon>
        <taxon>Metazoa</taxon>
        <taxon>Spiralia</taxon>
        <taxon>Lophotrochozoa</taxon>
        <taxon>Annelida</taxon>
        <taxon>Clitellata</taxon>
        <taxon>Hirudinea</taxon>
        <taxon>Rhynchobdellida</taxon>
        <taxon>Glossiphoniidae</taxon>
        <taxon>Helobdella</taxon>
    </lineage>
</organism>
<dbReference type="FunCoup" id="T1FP97">
    <property type="interactions" value="30"/>
</dbReference>
<dbReference type="GO" id="GO:0005737">
    <property type="term" value="C:cytoplasm"/>
    <property type="evidence" value="ECO:0000318"/>
    <property type="project" value="GO_Central"/>
</dbReference>
<dbReference type="EMBL" id="KB097536">
    <property type="protein sequence ID" value="ESN95288.1"/>
    <property type="molecule type" value="Genomic_DNA"/>
</dbReference>
<dbReference type="InterPro" id="IPR029058">
    <property type="entry name" value="AB_hydrolase_fold"/>
</dbReference>
<reference evidence="5" key="1">
    <citation type="submission" date="2012-12" db="EMBL/GenBank/DDBJ databases">
        <authorList>
            <person name="Hellsten U."/>
            <person name="Grimwood J."/>
            <person name="Chapman J.A."/>
            <person name="Shapiro H."/>
            <person name="Aerts A."/>
            <person name="Otillar R.P."/>
            <person name="Terry A.Y."/>
            <person name="Boore J.L."/>
            <person name="Simakov O."/>
            <person name="Marletaz F."/>
            <person name="Cho S.-J."/>
            <person name="Edsinger-Gonzales E."/>
            <person name="Havlak P."/>
            <person name="Kuo D.-H."/>
            <person name="Larsson T."/>
            <person name="Lv J."/>
            <person name="Arendt D."/>
            <person name="Savage R."/>
            <person name="Osoegawa K."/>
            <person name="de Jong P."/>
            <person name="Lindberg D.R."/>
            <person name="Seaver E.C."/>
            <person name="Weisblat D.A."/>
            <person name="Putnam N.H."/>
            <person name="Grigoriev I.V."/>
            <person name="Rokhsar D.S."/>
        </authorList>
    </citation>
    <scope>NUCLEOTIDE SEQUENCE</scope>
</reference>
<dbReference type="EMBL" id="AMQM01006904">
    <property type="status" value="NOT_ANNOTATED_CDS"/>
    <property type="molecule type" value="Genomic_DNA"/>
</dbReference>
<feature type="region of interest" description="Disordered" evidence="2">
    <location>
        <begin position="338"/>
        <end position="367"/>
    </location>
</feature>
<dbReference type="OrthoDB" id="191979at2759"/>
<dbReference type="EMBL" id="AMQM01006905">
    <property type="status" value="NOT_ANNOTATED_CDS"/>
    <property type="molecule type" value="Genomic_DNA"/>
</dbReference>
<dbReference type="KEGG" id="hro:HELRODRAFT_187411"/>
<sequence length="403" mass="45148">MSSSDSFIDKQMLHSPRDQSAYSMEHHVIRCPIIGEINVYIQGNRAVSNEVVIMTMHDLGCDYNMYQDFIDHPRMVPIRDRTVWLHLEVPGQSFNAADLPTDYQFPSMQVIAEDLITVLNVLNIKEVVCFGEGAGANILARFAMANIGRVLGVCLLHTTGTAAGLFESIKDKVMKWKFDTAGMNASAEQYLVLHRFGGFSKARDNEELKTIVEQYQEILRNKINPKNLKQFVCAFLKRTNIADNAKALSRCPVLLITGQHSIFNATTRALHQAILKTCEDKTKVEFIEVAGVANVLEERPDKLAECFQYFLQGLGLVSSIPMHNVRRMLRNRTMSMEDYDRPKRDSFNSRGSSFDQDGQFTPPPIADQRRGVLSETMRVGSVSPPGSPAIIAGHPIGPLVEEN</sequence>
<evidence type="ECO:0000313" key="4">
    <source>
        <dbReference type="EnsemblMetazoa" id="HelroP187411"/>
    </source>
</evidence>
<comment type="similarity">
    <text evidence="1">Belongs to the NDRG family.</text>
</comment>
<name>T1FP97_HELRO</name>